<protein>
    <submittedName>
        <fullName evidence="1">UDP-N-acetylglucosamine--LPS N-acetylglucosamine transferase</fullName>
    </submittedName>
</protein>
<dbReference type="EMBL" id="QGKU01000045">
    <property type="protein sequence ID" value="PWR01976.1"/>
    <property type="molecule type" value="Genomic_DNA"/>
</dbReference>
<proteinExistence type="predicted"/>
<sequence>MDCRVRRKAGMKRKKILAIASGGGHWQQLMSMRQAFDDQDVLFVTTLAGLPEQYDAHPSRIVPDCNRNEKIAMVRNGIAMVGVMLRFRPQVVISTGALPGVIALALGRAVGARTIWVDSVANSEEMSMSGKLARRFAHLWLSQWEHVASTCGAEYAGSVL</sequence>
<dbReference type="Gene3D" id="3.40.50.2000">
    <property type="entry name" value="Glycogen Phosphorylase B"/>
    <property type="match status" value="1"/>
</dbReference>
<dbReference type="GO" id="GO:0016740">
    <property type="term" value="F:transferase activity"/>
    <property type="evidence" value="ECO:0007669"/>
    <property type="project" value="UniProtKB-KW"/>
</dbReference>
<dbReference type="AlphaFoldDB" id="A0A2V2LFG4"/>
<dbReference type="GO" id="GO:0006488">
    <property type="term" value="P:dolichol-linked oligosaccharide biosynthetic process"/>
    <property type="evidence" value="ECO:0007669"/>
    <property type="project" value="InterPro"/>
</dbReference>
<comment type="caution">
    <text evidence="1">The sequence shown here is derived from an EMBL/GenBank/DDBJ whole genome shotgun (WGS) entry which is preliminary data.</text>
</comment>
<reference evidence="1 2" key="1">
    <citation type="submission" date="2018-05" db="EMBL/GenBank/DDBJ databases">
        <title>Rhodobacteraceae gen. nov., sp. nov. isolated from sea water.</title>
        <authorList>
            <person name="Ren Y."/>
        </authorList>
    </citation>
    <scope>NUCLEOTIDE SEQUENCE [LARGE SCALE GENOMIC DNA]</scope>
    <source>
        <strain evidence="1 2">TG-679</strain>
    </source>
</reference>
<keyword evidence="1" id="KW-0808">Transferase</keyword>
<evidence type="ECO:0000313" key="2">
    <source>
        <dbReference type="Proteomes" id="UP000245680"/>
    </source>
</evidence>
<keyword evidence="2" id="KW-1185">Reference proteome</keyword>
<evidence type="ECO:0000313" key="1">
    <source>
        <dbReference type="EMBL" id="PWR01976.1"/>
    </source>
</evidence>
<name>A0A2V2LFG4_9RHOB</name>
<gene>
    <name evidence="1" type="ORF">DKT77_14250</name>
</gene>
<dbReference type="OrthoDB" id="555447at2"/>
<accession>A0A2V2LFG4</accession>
<dbReference type="Proteomes" id="UP000245680">
    <property type="component" value="Unassembled WGS sequence"/>
</dbReference>
<organism evidence="1 2">
    <name type="scientific">Meridianimarinicoccus roseus</name>
    <dbReference type="NCBI Taxonomy" id="2072018"/>
    <lineage>
        <taxon>Bacteria</taxon>
        <taxon>Pseudomonadati</taxon>
        <taxon>Pseudomonadota</taxon>
        <taxon>Alphaproteobacteria</taxon>
        <taxon>Rhodobacterales</taxon>
        <taxon>Paracoccaceae</taxon>
        <taxon>Meridianimarinicoccus</taxon>
    </lineage>
</organism>